<evidence type="ECO:0000256" key="2">
    <source>
        <dbReference type="ARBA" id="ARBA00022475"/>
    </source>
</evidence>
<evidence type="ECO:0000256" key="1">
    <source>
        <dbReference type="ARBA" id="ARBA00004651"/>
    </source>
</evidence>
<organism evidence="9 10">
    <name type="scientific">Eisenbergiella porci</name>
    <dbReference type="NCBI Taxonomy" id="2652274"/>
    <lineage>
        <taxon>Bacteria</taxon>
        <taxon>Bacillati</taxon>
        <taxon>Bacillota</taxon>
        <taxon>Clostridia</taxon>
        <taxon>Lachnospirales</taxon>
        <taxon>Lachnospiraceae</taxon>
        <taxon>Eisenbergiella</taxon>
    </lineage>
</organism>
<comment type="caution">
    <text evidence="9">The sequence shown here is derived from an EMBL/GenBank/DDBJ whole genome shotgun (WGS) entry which is preliminary data.</text>
</comment>
<keyword evidence="3 7" id="KW-0812">Transmembrane</keyword>
<feature type="domain" description="ABC3 transporter permease C-terminal" evidence="8">
    <location>
        <begin position="254"/>
        <end position="353"/>
    </location>
</feature>
<dbReference type="Proteomes" id="UP000436047">
    <property type="component" value="Unassembled WGS sequence"/>
</dbReference>
<dbReference type="GO" id="GO:0005886">
    <property type="term" value="C:plasma membrane"/>
    <property type="evidence" value="ECO:0007669"/>
    <property type="project" value="UniProtKB-SubCell"/>
</dbReference>
<comment type="subcellular location">
    <subcellularLocation>
        <location evidence="1">Cell membrane</location>
        <topology evidence="1">Multi-pass membrane protein</topology>
    </subcellularLocation>
</comment>
<feature type="transmembrane region" description="Helical" evidence="7">
    <location>
        <begin position="409"/>
        <end position="429"/>
    </location>
</feature>
<dbReference type="PANTHER" id="PTHR30572">
    <property type="entry name" value="MEMBRANE COMPONENT OF TRANSPORTER-RELATED"/>
    <property type="match status" value="1"/>
</dbReference>
<dbReference type="InterPro" id="IPR050250">
    <property type="entry name" value="Macrolide_Exporter_MacB"/>
</dbReference>
<proteinExistence type="inferred from homology"/>
<name>A0A6N7WF46_9FIRM</name>
<keyword evidence="5 7" id="KW-0472">Membrane</keyword>
<keyword evidence="4 7" id="KW-1133">Transmembrane helix</keyword>
<evidence type="ECO:0000259" key="8">
    <source>
        <dbReference type="Pfam" id="PF02687"/>
    </source>
</evidence>
<evidence type="ECO:0000256" key="7">
    <source>
        <dbReference type="SAM" id="Phobius"/>
    </source>
</evidence>
<dbReference type="PANTHER" id="PTHR30572:SF4">
    <property type="entry name" value="ABC TRANSPORTER PERMEASE YTRF"/>
    <property type="match status" value="1"/>
</dbReference>
<keyword evidence="10" id="KW-1185">Reference proteome</keyword>
<feature type="transmembrane region" description="Helical" evidence="7">
    <location>
        <begin position="31"/>
        <end position="53"/>
    </location>
</feature>
<feature type="transmembrane region" description="Helical" evidence="7">
    <location>
        <begin position="248"/>
        <end position="275"/>
    </location>
</feature>
<feature type="transmembrane region" description="Helical" evidence="7">
    <location>
        <begin position="305"/>
        <end position="326"/>
    </location>
</feature>
<keyword evidence="2" id="KW-1003">Cell membrane</keyword>
<evidence type="ECO:0000256" key="6">
    <source>
        <dbReference type="ARBA" id="ARBA00038076"/>
    </source>
</evidence>
<protein>
    <submittedName>
        <fullName evidence="9">FtsX-like permease family protein</fullName>
    </submittedName>
</protein>
<dbReference type="AlphaFoldDB" id="A0A6N7WF46"/>
<evidence type="ECO:0000256" key="4">
    <source>
        <dbReference type="ARBA" id="ARBA00022989"/>
    </source>
</evidence>
<dbReference type="EMBL" id="VUMI01000021">
    <property type="protein sequence ID" value="MSS89323.1"/>
    <property type="molecule type" value="Genomic_DNA"/>
</dbReference>
<evidence type="ECO:0000256" key="3">
    <source>
        <dbReference type="ARBA" id="ARBA00022692"/>
    </source>
</evidence>
<comment type="similarity">
    <text evidence="6">Belongs to the ABC-4 integral membrane protein family.</text>
</comment>
<evidence type="ECO:0000313" key="9">
    <source>
        <dbReference type="EMBL" id="MSS89323.1"/>
    </source>
</evidence>
<reference evidence="9 10" key="1">
    <citation type="submission" date="2019-08" db="EMBL/GenBank/DDBJ databases">
        <title>In-depth cultivation of the pig gut microbiome towards novel bacterial diversity and tailored functional studies.</title>
        <authorList>
            <person name="Wylensek D."/>
            <person name="Hitch T.C.A."/>
            <person name="Clavel T."/>
        </authorList>
    </citation>
    <scope>NUCLEOTIDE SEQUENCE [LARGE SCALE GENOMIC DNA]</scope>
    <source>
        <strain evidence="9 10">WCA-389-WT-23B</strain>
    </source>
</reference>
<accession>A0A6N7WF46</accession>
<evidence type="ECO:0000313" key="10">
    <source>
        <dbReference type="Proteomes" id="UP000436047"/>
    </source>
</evidence>
<feature type="transmembrane region" description="Helical" evidence="7">
    <location>
        <begin position="332"/>
        <end position="355"/>
    </location>
</feature>
<gene>
    <name evidence="9" type="ORF">FYJ45_13740</name>
</gene>
<sequence length="600" mass="66570">MAMTLPFENDTRTITKKLEKNSLKADKSRNILIIITIALATCLIMTTTLYFFASQRKSLNDAAGRYQAIINEVDNDTITKLVNDDRVQVGVSHLLGLVSYGDYKLTVRSMDETLMKLAKYPDLEGELPKSINEIAITKAFLDRAGLSKSIGDTISLNLGDGEKDYTLCGILPVENSNYSVFVSQSYIKNKISEPAYSAYIRLNESDGWSKAAIQAELSTLCRELEIQPEQMQFSTYYFSLIEQRSSQYITVIAFISLIIALACTLVIYSLFYVSIARKTKEYGKLRTIGATGKQMKRIVFREGFHLSRIGIPIGILAGAIAGYVLVPQGWNTLMVFVIAAVTALFVYLCVMIAVIKPAKIAAHVTPIEAVRYMAGNNDVMSNSTKVLHRSLSAKNLAFLNFARNRKKTALTILSLGVCGILLMASSAYFNSIDPLAMARRSFPYGEIRLELGDYGPQAHNSEQYSELQKLNLLTEDFRESILDIDGVEEIKEYQGTVLNVRMPTGDIEPIVSDAYTPSSQKLLEEYLIDGTADLQELLNNNGIIIENGPQWKETFGWDAVIGDKLLIEVGGQTLEVKVMGIVDANIPYGGYDRVSSLHNL</sequence>
<evidence type="ECO:0000256" key="5">
    <source>
        <dbReference type="ARBA" id="ARBA00023136"/>
    </source>
</evidence>
<dbReference type="Pfam" id="PF02687">
    <property type="entry name" value="FtsX"/>
    <property type="match status" value="1"/>
</dbReference>
<dbReference type="InterPro" id="IPR003838">
    <property type="entry name" value="ABC3_permease_C"/>
</dbReference>
<dbReference type="GO" id="GO:0022857">
    <property type="term" value="F:transmembrane transporter activity"/>
    <property type="evidence" value="ECO:0007669"/>
    <property type="project" value="TreeGrafter"/>
</dbReference>